<dbReference type="GO" id="GO:0005783">
    <property type="term" value="C:endoplasmic reticulum"/>
    <property type="evidence" value="ECO:0007669"/>
    <property type="project" value="UniProtKB-SubCell"/>
</dbReference>
<protein>
    <submittedName>
        <fullName evidence="6">Short chain dehydrogenase</fullName>
    </submittedName>
</protein>
<accession>A0A830HEA6</accession>
<organism evidence="6 7">
    <name type="scientific">Pycnococcus provasolii</name>
    <dbReference type="NCBI Taxonomy" id="41880"/>
    <lineage>
        <taxon>Eukaryota</taxon>
        <taxon>Viridiplantae</taxon>
        <taxon>Chlorophyta</taxon>
        <taxon>Pseudoscourfieldiophyceae</taxon>
        <taxon>Pseudoscourfieldiales</taxon>
        <taxon>Pycnococcaceae</taxon>
        <taxon>Pycnococcus</taxon>
    </lineage>
</organism>
<name>A0A830HEA6_9CHLO</name>
<dbReference type="PRINTS" id="PR00080">
    <property type="entry name" value="SDRFAMILY"/>
</dbReference>
<dbReference type="PROSITE" id="PS00061">
    <property type="entry name" value="ADH_SHORT"/>
    <property type="match status" value="1"/>
</dbReference>
<dbReference type="OrthoDB" id="5545019at2759"/>
<dbReference type="Proteomes" id="UP000660262">
    <property type="component" value="Unassembled WGS sequence"/>
</dbReference>
<keyword evidence="7" id="KW-1185">Reference proteome</keyword>
<dbReference type="InterPro" id="IPR051019">
    <property type="entry name" value="VLCFA-Steroid_DH"/>
</dbReference>
<dbReference type="AlphaFoldDB" id="A0A830HEA6"/>
<dbReference type="Gene3D" id="3.40.50.720">
    <property type="entry name" value="NAD(P)-binding Rossmann-like Domain"/>
    <property type="match status" value="1"/>
</dbReference>
<evidence type="ECO:0000313" key="6">
    <source>
        <dbReference type="EMBL" id="GHP03679.1"/>
    </source>
</evidence>
<keyword evidence="5" id="KW-0472">Membrane</keyword>
<evidence type="ECO:0000313" key="7">
    <source>
        <dbReference type="Proteomes" id="UP000660262"/>
    </source>
</evidence>
<dbReference type="EMBL" id="BNJQ01000006">
    <property type="protein sequence ID" value="GHP03679.1"/>
    <property type="molecule type" value="Genomic_DNA"/>
</dbReference>
<evidence type="ECO:0000256" key="1">
    <source>
        <dbReference type="ARBA" id="ARBA00004240"/>
    </source>
</evidence>
<keyword evidence="5" id="KW-1133">Transmembrane helix</keyword>
<sequence>MAVPRPTLADLKAAMTAFAQSIQTRELALAALAFVGFVVVSKYLLSLLTCIWRAFLSPASLPSIRRKHGSWAVVTGASDGIGLEYAIALRKRGFNVLLVSRTESKLKDAKEKLEALPNTKGSVDYIAIDFAKATDKDYDKLSAFGDKHMGDVALLVNNVGMSYPHAMFFHELDAETIASLINVNVVATTRVTHALLPAIMGRATDATKGGVVLNIGSGAATALPSDPLYSVYAGSKAYVQQWTRSMAVEYRAKKVTFQLQAPLYVATKMAKIRKATFTAPSARTFVESSLGRVGNPPIVTTPYWVHGVLWSILNTIPETAVDYARMSMCLSIRKRALKKKAEKEKEKK</sequence>
<evidence type="ECO:0000256" key="2">
    <source>
        <dbReference type="ARBA" id="ARBA00006484"/>
    </source>
</evidence>
<dbReference type="InterPro" id="IPR036291">
    <property type="entry name" value="NAD(P)-bd_dom_sf"/>
</dbReference>
<dbReference type="PIRSF" id="PIRSF000126">
    <property type="entry name" value="11-beta-HSD1"/>
    <property type="match status" value="1"/>
</dbReference>
<dbReference type="GO" id="GO:0016491">
    <property type="term" value="F:oxidoreductase activity"/>
    <property type="evidence" value="ECO:0007669"/>
    <property type="project" value="UniProtKB-KW"/>
</dbReference>
<dbReference type="Pfam" id="PF00106">
    <property type="entry name" value="adh_short"/>
    <property type="match status" value="1"/>
</dbReference>
<dbReference type="PANTHER" id="PTHR43899">
    <property type="entry name" value="RH59310P"/>
    <property type="match status" value="1"/>
</dbReference>
<keyword evidence="3" id="KW-0560">Oxidoreductase</keyword>
<comment type="similarity">
    <text evidence="2 4">Belongs to the short-chain dehydrogenases/reductases (SDR) family.</text>
</comment>
<evidence type="ECO:0000256" key="3">
    <source>
        <dbReference type="ARBA" id="ARBA00023002"/>
    </source>
</evidence>
<dbReference type="SUPFAM" id="SSF51735">
    <property type="entry name" value="NAD(P)-binding Rossmann-fold domains"/>
    <property type="match status" value="1"/>
</dbReference>
<comment type="caution">
    <text evidence="6">The sequence shown here is derived from an EMBL/GenBank/DDBJ whole genome shotgun (WGS) entry which is preliminary data.</text>
</comment>
<dbReference type="PRINTS" id="PR00081">
    <property type="entry name" value="GDHRDH"/>
</dbReference>
<gene>
    <name evidence="6" type="ORF">PPROV_000243400</name>
</gene>
<evidence type="ECO:0000256" key="5">
    <source>
        <dbReference type="SAM" id="Phobius"/>
    </source>
</evidence>
<feature type="transmembrane region" description="Helical" evidence="5">
    <location>
        <begin position="27"/>
        <end position="56"/>
    </location>
</feature>
<evidence type="ECO:0000256" key="4">
    <source>
        <dbReference type="RuleBase" id="RU000363"/>
    </source>
</evidence>
<dbReference type="CDD" id="cd05356">
    <property type="entry name" value="17beta-HSD1_like_SDR_c"/>
    <property type="match status" value="1"/>
</dbReference>
<dbReference type="PANTHER" id="PTHR43899:SF13">
    <property type="entry name" value="RH59310P"/>
    <property type="match status" value="1"/>
</dbReference>
<comment type="subcellular location">
    <subcellularLocation>
        <location evidence="1">Endoplasmic reticulum</location>
    </subcellularLocation>
</comment>
<proteinExistence type="inferred from homology"/>
<keyword evidence="5" id="KW-0812">Transmembrane</keyword>
<reference evidence="6" key="1">
    <citation type="submission" date="2020-10" db="EMBL/GenBank/DDBJ databases">
        <title>Unveiling of a novel bifunctional photoreceptor, Dualchrome1, isolated from a cosmopolitan green alga.</title>
        <authorList>
            <person name="Suzuki S."/>
            <person name="Kawachi M."/>
        </authorList>
    </citation>
    <scope>NUCLEOTIDE SEQUENCE</scope>
    <source>
        <strain evidence="6">NIES 2893</strain>
    </source>
</reference>
<dbReference type="InterPro" id="IPR020904">
    <property type="entry name" value="Sc_DH/Rdtase_CS"/>
</dbReference>
<dbReference type="InterPro" id="IPR002347">
    <property type="entry name" value="SDR_fam"/>
</dbReference>